<dbReference type="Proteomes" id="UP000887576">
    <property type="component" value="Unplaced"/>
</dbReference>
<name>A0AC34Q649_9BILA</name>
<sequence length="360" mass="39660">MSVDKTEPSWDLETKPFDFANGATNGMTAATSNQQTGAYPYSQPQDFGRNSAATAISPYFYPNFSTSGTAGSYSANSVAPGLFYPQQSSSSPESFGTETKIIEGSEVQINKGKKTRKPRTIYTSNQLQLLQQRFKQAQYLALPERAELANTLGLSQTQVKIWFQNRRSKQKKLGKNPTDKFSDDEDSIKDNEISPPNSTATSIDGASNVSANNEELHRNSQSETNGTASSSTPVSLPSTNNFITPILHPTHQSALPLMENGLNGLEWMNQMNPAHMGMLPGMTAPQLSSLHQNPQMTMHMQQMQISPHQLGAQAAMSFQTGNFLNPTANFADKCQEDMKPSYYEQMYYPPPYIGYPNGSY</sequence>
<organism evidence="1 2">
    <name type="scientific">Panagrolaimus sp. JU765</name>
    <dbReference type="NCBI Taxonomy" id="591449"/>
    <lineage>
        <taxon>Eukaryota</taxon>
        <taxon>Metazoa</taxon>
        <taxon>Ecdysozoa</taxon>
        <taxon>Nematoda</taxon>
        <taxon>Chromadorea</taxon>
        <taxon>Rhabditida</taxon>
        <taxon>Tylenchina</taxon>
        <taxon>Panagrolaimomorpha</taxon>
        <taxon>Panagrolaimoidea</taxon>
        <taxon>Panagrolaimidae</taxon>
        <taxon>Panagrolaimus</taxon>
    </lineage>
</organism>
<reference evidence="2" key="1">
    <citation type="submission" date="2022-11" db="UniProtKB">
        <authorList>
            <consortium name="WormBaseParasite"/>
        </authorList>
    </citation>
    <scope>IDENTIFICATION</scope>
</reference>
<dbReference type="WBParaSite" id="JU765_v2.g13318.t1">
    <property type="protein sequence ID" value="JU765_v2.g13318.t1"/>
    <property type="gene ID" value="JU765_v2.g13318"/>
</dbReference>
<evidence type="ECO:0000313" key="2">
    <source>
        <dbReference type="WBParaSite" id="JU765_v2.g13318.t1"/>
    </source>
</evidence>
<accession>A0AC34Q649</accession>
<protein>
    <submittedName>
        <fullName evidence="2">Homeobox domain-containing protein</fullName>
    </submittedName>
</protein>
<proteinExistence type="predicted"/>
<evidence type="ECO:0000313" key="1">
    <source>
        <dbReference type="Proteomes" id="UP000887576"/>
    </source>
</evidence>